<proteinExistence type="predicted"/>
<name>A0A9X3CKI8_9VIBR</name>
<evidence type="ECO:0000313" key="1">
    <source>
        <dbReference type="EMBL" id="MCW8345123.1"/>
    </source>
</evidence>
<evidence type="ECO:0008006" key="3">
    <source>
        <dbReference type="Google" id="ProtNLM"/>
    </source>
</evidence>
<protein>
    <recommendedName>
        <fullName evidence="3">BIG2 domain-containing protein</fullName>
    </recommendedName>
</protein>
<evidence type="ECO:0000313" key="2">
    <source>
        <dbReference type="Proteomes" id="UP001155587"/>
    </source>
</evidence>
<comment type="caution">
    <text evidence="1">The sequence shown here is derived from an EMBL/GenBank/DDBJ whole genome shotgun (WGS) entry which is preliminary data.</text>
</comment>
<accession>A0A9X3CKI8</accession>
<dbReference type="PROSITE" id="PS51257">
    <property type="entry name" value="PROKAR_LIPOPROTEIN"/>
    <property type="match status" value="1"/>
</dbReference>
<keyword evidence="2" id="KW-1185">Reference proteome</keyword>
<gene>
    <name evidence="1" type="ORF">MD535_03650</name>
</gene>
<feature type="non-terminal residue" evidence="1">
    <location>
        <position position="158"/>
    </location>
</feature>
<organism evidence="1 2">
    <name type="scientific">Vibrio qingdaonensis</name>
    <dbReference type="NCBI Taxonomy" id="2829491"/>
    <lineage>
        <taxon>Bacteria</taxon>
        <taxon>Pseudomonadati</taxon>
        <taxon>Pseudomonadota</taxon>
        <taxon>Gammaproteobacteria</taxon>
        <taxon>Vibrionales</taxon>
        <taxon>Vibrionaceae</taxon>
        <taxon>Vibrio</taxon>
    </lineage>
</organism>
<dbReference type="EMBL" id="JAKRRY010000002">
    <property type="protein sequence ID" value="MCW8345123.1"/>
    <property type="molecule type" value="Genomic_DNA"/>
</dbReference>
<dbReference type="AlphaFoldDB" id="A0A9X3CKI8"/>
<dbReference type="Proteomes" id="UP001155587">
    <property type="component" value="Unassembled WGS sequence"/>
</dbReference>
<reference evidence="1" key="1">
    <citation type="submission" date="2022-02" db="EMBL/GenBank/DDBJ databases">
        <title>Vibrio sp. nov, a new bacterium isolated from seawater.</title>
        <authorList>
            <person name="Yuan Y."/>
        </authorList>
    </citation>
    <scope>NUCLEOTIDE SEQUENCE</scope>
    <source>
        <strain evidence="1">ZSDZ65</strain>
    </source>
</reference>
<sequence length="158" mass="16679">MDKVLKVLLVLIVLPLSVLLAGCDSGGEFSESTIKLERIDITASLPTTRGVSELTLAAGNKQYFEAVGYYSDGSSHTLTDLSVSDWFTSDQNVGYFDTRGILTGGDIPGPVTVYVFKDGITSNTVTVNVSAAVITDITVTPSLVNIAKGQTQQLVAMA</sequence>
<dbReference type="Gene3D" id="2.60.40.1080">
    <property type="match status" value="1"/>
</dbReference>